<dbReference type="PANTHER" id="PTHR39206">
    <property type="entry name" value="SLL8004 PROTEIN"/>
    <property type="match status" value="1"/>
</dbReference>
<evidence type="ECO:0000256" key="1">
    <source>
        <dbReference type="ARBA" id="ARBA00022741"/>
    </source>
</evidence>
<dbReference type="AlphaFoldDB" id="A0A6C0GIU8"/>
<dbReference type="GO" id="GO:0005524">
    <property type="term" value="F:ATP binding"/>
    <property type="evidence" value="ECO:0007669"/>
    <property type="project" value="UniProtKB-KW"/>
</dbReference>
<protein>
    <submittedName>
        <fullName evidence="4">AAA family ATPase</fullName>
    </submittedName>
</protein>
<dbReference type="EMBL" id="CP048222">
    <property type="protein sequence ID" value="QHT67956.1"/>
    <property type="molecule type" value="Genomic_DNA"/>
</dbReference>
<organism evidence="4 5">
    <name type="scientific">Rhodocytophaga rosea</name>
    <dbReference type="NCBI Taxonomy" id="2704465"/>
    <lineage>
        <taxon>Bacteria</taxon>
        <taxon>Pseudomonadati</taxon>
        <taxon>Bacteroidota</taxon>
        <taxon>Cytophagia</taxon>
        <taxon>Cytophagales</taxon>
        <taxon>Rhodocytophagaceae</taxon>
        <taxon>Rhodocytophaga</taxon>
    </lineage>
</organism>
<evidence type="ECO:0000313" key="5">
    <source>
        <dbReference type="Proteomes" id="UP000480178"/>
    </source>
</evidence>
<evidence type="ECO:0000259" key="3">
    <source>
        <dbReference type="Pfam" id="PF06414"/>
    </source>
</evidence>
<evidence type="ECO:0000313" key="4">
    <source>
        <dbReference type="EMBL" id="QHT67956.1"/>
    </source>
</evidence>
<name>A0A6C0GIU8_9BACT</name>
<accession>A0A6C0GIU8</accession>
<feature type="domain" description="Zeta toxin" evidence="3">
    <location>
        <begin position="2"/>
        <end position="135"/>
    </location>
</feature>
<sequence length="191" mass="21901">MPNLYIISGCNGAGKTTASFTVLPEMLDCREFVNADEIARGLSPFQPEKVAVEAGRIMLQRIDELLKKQEDFAIETTLATRSYVQTIKVAKGKGYNITLVYFWLNSPELAIARVKRRVTEGGHNIPEEVIRRRYKKGIYNLFKLFIPICDYWIVIDNSQNPYIVVAEGQEDQEINIQNEQIWNKLKTLSNE</sequence>
<proteinExistence type="predicted"/>
<dbReference type="InterPro" id="IPR027417">
    <property type="entry name" value="P-loop_NTPase"/>
</dbReference>
<dbReference type="Proteomes" id="UP000480178">
    <property type="component" value="Chromosome"/>
</dbReference>
<dbReference type="SUPFAM" id="SSF52540">
    <property type="entry name" value="P-loop containing nucleoside triphosphate hydrolases"/>
    <property type="match status" value="1"/>
</dbReference>
<gene>
    <name evidence="4" type="ORF">GXP67_15565</name>
</gene>
<evidence type="ECO:0000256" key="2">
    <source>
        <dbReference type="ARBA" id="ARBA00022840"/>
    </source>
</evidence>
<dbReference type="GO" id="GO:0016301">
    <property type="term" value="F:kinase activity"/>
    <property type="evidence" value="ECO:0007669"/>
    <property type="project" value="InterPro"/>
</dbReference>
<dbReference type="PANTHER" id="PTHR39206:SF1">
    <property type="entry name" value="SLL8004 PROTEIN"/>
    <property type="match status" value="1"/>
</dbReference>
<reference evidence="4 5" key="1">
    <citation type="submission" date="2020-01" db="EMBL/GenBank/DDBJ databases">
        <authorList>
            <person name="Kim M.K."/>
        </authorList>
    </citation>
    <scope>NUCLEOTIDE SEQUENCE [LARGE SCALE GENOMIC DNA]</scope>
    <source>
        <strain evidence="4 5">172606-1</strain>
    </source>
</reference>
<keyword evidence="5" id="KW-1185">Reference proteome</keyword>
<dbReference type="InterPro" id="IPR010488">
    <property type="entry name" value="Zeta_toxin_domain"/>
</dbReference>
<keyword evidence="2" id="KW-0067">ATP-binding</keyword>
<keyword evidence="1" id="KW-0547">Nucleotide-binding</keyword>
<dbReference type="RefSeq" id="WP_162443977.1">
    <property type="nucleotide sequence ID" value="NZ_CP048222.1"/>
</dbReference>
<dbReference type="Gene3D" id="3.40.50.300">
    <property type="entry name" value="P-loop containing nucleotide triphosphate hydrolases"/>
    <property type="match status" value="1"/>
</dbReference>
<dbReference type="Pfam" id="PF06414">
    <property type="entry name" value="Zeta_toxin"/>
    <property type="match status" value="1"/>
</dbReference>
<dbReference type="KEGG" id="rhoz:GXP67_15565"/>